<evidence type="ECO:0000313" key="3">
    <source>
        <dbReference type="EMBL" id="PQB06765.1"/>
    </source>
</evidence>
<keyword evidence="1" id="KW-0175">Coiled coil</keyword>
<accession>A0A2S7KVU4</accession>
<dbReference type="AlphaFoldDB" id="A0A2S7KVU4"/>
<organism evidence="3 4">
    <name type="scientific">Polaribacter filamentus</name>
    <dbReference type="NCBI Taxonomy" id="53483"/>
    <lineage>
        <taxon>Bacteria</taxon>
        <taxon>Pseudomonadati</taxon>
        <taxon>Bacteroidota</taxon>
        <taxon>Flavobacteriia</taxon>
        <taxon>Flavobacteriales</taxon>
        <taxon>Flavobacteriaceae</taxon>
    </lineage>
</organism>
<evidence type="ECO:0000313" key="4">
    <source>
        <dbReference type="Proteomes" id="UP000239522"/>
    </source>
</evidence>
<dbReference type="EMBL" id="MQUA01000013">
    <property type="protein sequence ID" value="PQB06765.1"/>
    <property type="molecule type" value="Genomic_DNA"/>
</dbReference>
<protein>
    <submittedName>
        <fullName evidence="3">Uncharacterized protein</fullName>
    </submittedName>
</protein>
<keyword evidence="2" id="KW-0812">Transmembrane</keyword>
<evidence type="ECO:0000256" key="1">
    <source>
        <dbReference type="SAM" id="Coils"/>
    </source>
</evidence>
<feature type="transmembrane region" description="Helical" evidence="2">
    <location>
        <begin position="16"/>
        <end position="37"/>
    </location>
</feature>
<dbReference type="InterPro" id="IPR045749">
    <property type="entry name" value="DUF6090"/>
</dbReference>
<keyword evidence="2" id="KW-0472">Membrane</keyword>
<gene>
    <name evidence="3" type="ORF">BST83_06050</name>
</gene>
<dbReference type="Proteomes" id="UP000239522">
    <property type="component" value="Unassembled WGS sequence"/>
</dbReference>
<reference evidence="3 4" key="1">
    <citation type="submission" date="2016-11" db="EMBL/GenBank/DDBJ databases">
        <title>Trade-off between light-utilization and light-protection in marine flavobacteria.</title>
        <authorList>
            <person name="Kumagai Y."/>
        </authorList>
    </citation>
    <scope>NUCLEOTIDE SEQUENCE [LARGE SCALE GENOMIC DNA]</scope>
    <source>
        <strain evidence="3 4">ATCC 700397</strain>
    </source>
</reference>
<sequence>MEKNSLVKQADNTGKYLKYAIGEIALVVIGILIALSINNWNESRKDQLLEIDILKEIRNALKDDLKDAQDNLSVHREKLTSQNIVIDWMENDQHFADSLSLHFETIEYGTFFEFYEGPYKTLNQTGMRIIKNDSLRNQISKLYDQVYESYNVFNRAYSQRIDENKKLNPIYFNEWSNNEGKMEPLNSANLKLDNRYLYLLKSSKNFNSVLVSIKIPQVISEINTTMQMINNELEARN</sequence>
<feature type="coiled-coil region" evidence="1">
    <location>
        <begin position="51"/>
        <end position="78"/>
    </location>
</feature>
<proteinExistence type="predicted"/>
<name>A0A2S7KVU4_9FLAO</name>
<dbReference type="Pfam" id="PF19578">
    <property type="entry name" value="DUF6090"/>
    <property type="match status" value="1"/>
</dbReference>
<comment type="caution">
    <text evidence="3">The sequence shown here is derived from an EMBL/GenBank/DDBJ whole genome shotgun (WGS) entry which is preliminary data.</text>
</comment>
<evidence type="ECO:0000256" key="2">
    <source>
        <dbReference type="SAM" id="Phobius"/>
    </source>
</evidence>
<keyword evidence="2" id="KW-1133">Transmembrane helix</keyword>
<keyword evidence="4" id="KW-1185">Reference proteome</keyword>